<comment type="caution">
    <text evidence="1">The sequence shown here is derived from an EMBL/GenBank/DDBJ whole genome shotgun (WGS) entry which is preliminary data.</text>
</comment>
<accession>A0A9X1UNK6</accession>
<reference evidence="1" key="1">
    <citation type="submission" date="2022-01" db="EMBL/GenBank/DDBJ databases">
        <title>Genome sequence and assembly of Parabukholderia sp. RG36.</title>
        <authorList>
            <person name="Chhetri G."/>
        </authorList>
    </citation>
    <scope>NUCLEOTIDE SEQUENCE</scope>
    <source>
        <strain evidence="1">RG36</strain>
    </source>
</reference>
<name>A0A9X1UNK6_9BURK</name>
<gene>
    <name evidence="1" type="ORF">L5014_34570</name>
</gene>
<dbReference type="Proteomes" id="UP001139308">
    <property type="component" value="Unassembled WGS sequence"/>
</dbReference>
<dbReference type="RefSeq" id="WP_238468420.1">
    <property type="nucleotide sequence ID" value="NZ_JAKLJA010000059.1"/>
</dbReference>
<evidence type="ECO:0000313" key="2">
    <source>
        <dbReference type="Proteomes" id="UP001139308"/>
    </source>
</evidence>
<proteinExistence type="predicted"/>
<dbReference type="EMBL" id="JAKLJA010000059">
    <property type="protein sequence ID" value="MCG5078397.1"/>
    <property type="molecule type" value="Genomic_DNA"/>
</dbReference>
<organism evidence="1 2">
    <name type="scientific">Paraburkholderia tagetis</name>
    <dbReference type="NCBI Taxonomy" id="2913261"/>
    <lineage>
        <taxon>Bacteria</taxon>
        <taxon>Pseudomonadati</taxon>
        <taxon>Pseudomonadota</taxon>
        <taxon>Betaproteobacteria</taxon>
        <taxon>Burkholderiales</taxon>
        <taxon>Burkholderiaceae</taxon>
        <taxon>Paraburkholderia</taxon>
    </lineage>
</organism>
<dbReference type="AlphaFoldDB" id="A0A9X1UNK6"/>
<keyword evidence="2" id="KW-1185">Reference proteome</keyword>
<evidence type="ECO:0000313" key="1">
    <source>
        <dbReference type="EMBL" id="MCG5078397.1"/>
    </source>
</evidence>
<sequence>MATSTTIKTAAVSAAFLRVNFIESIALNWNIGFLLYRHASLAERTAVCLPHADSFSASGYFQLAAILP</sequence>
<protein>
    <submittedName>
        <fullName evidence="1">Uncharacterized protein</fullName>
    </submittedName>
</protein>